<evidence type="ECO:0000259" key="2">
    <source>
        <dbReference type="Pfam" id="PF10088"/>
    </source>
</evidence>
<evidence type="ECO:0000313" key="5">
    <source>
        <dbReference type="Proteomes" id="UP000217545"/>
    </source>
</evidence>
<evidence type="ECO:0000259" key="3">
    <source>
        <dbReference type="Pfam" id="PF20275"/>
    </source>
</evidence>
<dbReference type="Pfam" id="PF10088">
    <property type="entry name" value="DUF2326"/>
    <property type="match status" value="1"/>
</dbReference>
<dbReference type="InterPro" id="IPR018760">
    <property type="entry name" value="DUF2326"/>
</dbReference>
<geneLocation type="plasmid" evidence="5">
    <name>pp63_f</name>
</geneLocation>
<accession>A0AAD0EF88</accession>
<organism evidence="4 5">
    <name type="scientific">Phaeobacter gallaeciensis</name>
    <dbReference type="NCBI Taxonomy" id="60890"/>
    <lineage>
        <taxon>Bacteria</taxon>
        <taxon>Pseudomonadati</taxon>
        <taxon>Pseudomonadota</taxon>
        <taxon>Alphaproteobacteria</taxon>
        <taxon>Rhodobacterales</taxon>
        <taxon>Roseobacteraceae</taxon>
        <taxon>Phaeobacter</taxon>
    </lineage>
</organism>
<feature type="domain" description="DUF2326" evidence="2">
    <location>
        <begin position="449"/>
        <end position="585"/>
    </location>
</feature>
<evidence type="ECO:0008006" key="6">
    <source>
        <dbReference type="Google" id="ProtNLM"/>
    </source>
</evidence>
<evidence type="ECO:0000256" key="1">
    <source>
        <dbReference type="SAM" id="Coils"/>
    </source>
</evidence>
<sequence>MIHTITSDLDSFKALTFAPGLNILLAEKSADATDRQTRNGAGKTSFVELIHFLFGGNAKPDSIFRTDELVASAFEMQIDIGGHVISAARSGSKPSRIRIQGETSHWPIEPALEAKTGDLILSNDNWKFDLGVLMFGLPADPDAQNRFGATFRSLFSYFARRQNSGGFVQPTQQSGQQQNWDQQVAVSYLLGLDSGISQEFQEIRAQEKAMAELRKAAKQGNLGKFYGNAADFRTRLAIAETKARQLQQQLATFNVVPEYAAIEQEASEITRTISAVNDENLIDRELILQLTSSLEDERPPAADNIEKLYSEAGVVLPGTVGRRFDEVAQFHEAIVRNRQAHLSAEIAAAEGRISTRVAERIDLDRRRAQLMGILQSGGALEHYSKLQEEAGRAEANVEGLRQQLEIAERIESTKVQLEIERARLRQALQNDLHERSPIVNEAIVIFEELSQALYEQAGNLTIAATPNGPTFEVKIDSQRSKGITNMQIFCFDLMLAELATRRGIGPGFLIHDSHLFDGVDERQVAKALQLGADHAARVGFQYIVTMNSDALPQDGFRKDFDVQSFVNPTKLTDEIETGGLFGVRFG</sequence>
<name>A0AAD0EF88_9RHOB</name>
<dbReference type="Gene3D" id="3.40.50.300">
    <property type="entry name" value="P-loop containing nucleotide triphosphate hydrolases"/>
    <property type="match status" value="1"/>
</dbReference>
<keyword evidence="4" id="KW-0614">Plasmid</keyword>
<feature type="coiled-coil region" evidence="1">
    <location>
        <begin position="383"/>
        <end position="434"/>
    </location>
</feature>
<proteinExistence type="predicted"/>
<evidence type="ECO:0000313" key="4">
    <source>
        <dbReference type="EMBL" id="ATF08359.1"/>
    </source>
</evidence>
<dbReference type="Proteomes" id="UP000217545">
    <property type="component" value="Plasmid pP63_f"/>
</dbReference>
<dbReference type="InterPro" id="IPR046919">
    <property type="entry name" value="ABC-3C_CTD10"/>
</dbReference>
<dbReference type="AlphaFoldDB" id="A0AAD0EF88"/>
<dbReference type="Pfam" id="PF20275">
    <property type="entry name" value="CTD10"/>
    <property type="match status" value="1"/>
</dbReference>
<gene>
    <name evidence="4" type="ORF">PhaeoP63_04330</name>
</gene>
<feature type="domain" description="ABC-three component systems C-terminal" evidence="3">
    <location>
        <begin position="289"/>
        <end position="407"/>
    </location>
</feature>
<keyword evidence="1" id="KW-0175">Coiled coil</keyword>
<dbReference type="InterPro" id="IPR027417">
    <property type="entry name" value="P-loop_NTPase"/>
</dbReference>
<feature type="coiled-coil region" evidence="1">
    <location>
        <begin position="196"/>
        <end position="279"/>
    </location>
</feature>
<dbReference type="RefSeq" id="WP_096705225.1">
    <property type="nucleotide sequence ID" value="NZ_CP010679.1"/>
</dbReference>
<dbReference type="EMBL" id="CP010790">
    <property type="protein sequence ID" value="ATF08359.1"/>
    <property type="molecule type" value="Genomic_DNA"/>
</dbReference>
<reference evidence="4 5" key="1">
    <citation type="journal article" date="2017" name="Front. Microbiol.">
        <title>Phaeobacter piscinae sp. nov., a species of the Roseobacter group and potential aquaculture probiont.</title>
        <authorList>
            <person name="Sonnenschein E.C."/>
            <person name="Phippen C.B.W."/>
            <person name="Nielsen K.F."/>
            <person name="Mateiu R.V."/>
            <person name="Melchiorsen J."/>
            <person name="Gram L."/>
            <person name="Overmann J."/>
            <person name="Freese H.M."/>
        </authorList>
    </citation>
    <scope>NUCLEOTIDE SEQUENCE [LARGE SCALE GENOMIC DNA]</scope>
    <source>
        <strain evidence="4 5">P63</strain>
    </source>
</reference>
<protein>
    <recommendedName>
        <fullName evidence="6">DUF2326 domain-containing protein</fullName>
    </recommendedName>
</protein>